<evidence type="ECO:0000313" key="2">
    <source>
        <dbReference type="Proteomes" id="UP000291236"/>
    </source>
</evidence>
<dbReference type="OrthoDB" id="5309347at2"/>
<gene>
    <name evidence="1" type="ORF">JCM31447_30880</name>
</gene>
<dbReference type="Proteomes" id="UP000291236">
    <property type="component" value="Plasmid 79K"/>
</dbReference>
<organism evidence="1 2">
    <name type="scientific">Fluviispira sanaruensis</name>
    <dbReference type="NCBI Taxonomy" id="2493639"/>
    <lineage>
        <taxon>Bacteria</taxon>
        <taxon>Pseudomonadati</taxon>
        <taxon>Bdellovibrionota</taxon>
        <taxon>Oligoflexia</taxon>
        <taxon>Silvanigrellales</taxon>
        <taxon>Silvanigrellaceae</taxon>
        <taxon>Fluviispira</taxon>
    </lineage>
</organism>
<name>A0A4P2VQV6_FLUSA</name>
<proteinExistence type="predicted"/>
<dbReference type="AlphaFoldDB" id="A0A4P2VQV6"/>
<protein>
    <submittedName>
        <fullName evidence="1">Uncharacterized protein</fullName>
    </submittedName>
</protein>
<dbReference type="RefSeq" id="WP_130612964.1">
    <property type="nucleotide sequence ID" value="NZ_AP019369.1"/>
</dbReference>
<dbReference type="KEGG" id="sbf:JCM31447_30880"/>
<reference evidence="1 2" key="1">
    <citation type="submission" date="2018-12" db="EMBL/GenBank/DDBJ databases">
        <title>Rubrispira sanarue gen. nov., sp., nov., a member of the order Silvanigrellales, isolated from a brackish lake in Hamamatsu Japan.</title>
        <authorList>
            <person name="Maejima Y."/>
            <person name="Iino T."/>
            <person name="Muraguchi Y."/>
            <person name="Fukuda K."/>
            <person name="Nojiri H."/>
            <person name="Ohkuma M."/>
            <person name="Moriuchi R."/>
            <person name="Dohra H."/>
            <person name="Kimbara K."/>
            <person name="Shintani M."/>
        </authorList>
    </citation>
    <scope>NUCLEOTIDE SEQUENCE [LARGE SCALE GENOMIC DNA]</scope>
    <source>
        <strain evidence="1 2">RF1110005</strain>
        <plasmid evidence="1 2">79K</plasmid>
    </source>
</reference>
<keyword evidence="1" id="KW-0614">Plasmid</keyword>
<dbReference type="EMBL" id="AP019369">
    <property type="protein sequence ID" value="BBH54614.1"/>
    <property type="molecule type" value="Genomic_DNA"/>
</dbReference>
<accession>A0A4P2VQV6</accession>
<sequence length="213" mass="25108">MSISILHQQKELLLKNIYSYPEADGLPDHFVENILKIGFESGKLADIKWLKKMLSNAKKSHQIALAAKIIKEEKKKEKLKNIEQDKSEKKQEFLYYISKLPRFNGYSETFPKVSKSASFFIVREYGSWTFQAMSSLKDTKRIYSFWAVQFAATLSKIGIKKIVEVINNGEDLYEYVIKSEFYNESLIDRNRYFFEKEENKKKKEKQELIETTL</sequence>
<dbReference type="GeneID" id="39493343"/>
<keyword evidence="2" id="KW-1185">Reference proteome</keyword>
<geneLocation type="plasmid" evidence="1 2">
    <name>79K</name>
</geneLocation>
<evidence type="ECO:0000313" key="1">
    <source>
        <dbReference type="EMBL" id="BBH54614.1"/>
    </source>
</evidence>